<dbReference type="EMBL" id="CAJPWZ010001077">
    <property type="protein sequence ID" value="CAG2207530.1"/>
    <property type="molecule type" value="Genomic_DNA"/>
</dbReference>
<organism evidence="4 5">
    <name type="scientific">Mytilus edulis</name>
    <name type="common">Blue mussel</name>
    <dbReference type="NCBI Taxonomy" id="6550"/>
    <lineage>
        <taxon>Eukaryota</taxon>
        <taxon>Metazoa</taxon>
        <taxon>Spiralia</taxon>
        <taxon>Lophotrochozoa</taxon>
        <taxon>Mollusca</taxon>
        <taxon>Bivalvia</taxon>
        <taxon>Autobranchia</taxon>
        <taxon>Pteriomorphia</taxon>
        <taxon>Mytilida</taxon>
        <taxon>Mytiloidea</taxon>
        <taxon>Mytilidae</taxon>
        <taxon>Mytilinae</taxon>
        <taxon>Mytilus</taxon>
    </lineage>
</organism>
<accession>A0A8S3RLF0</accession>
<gene>
    <name evidence="4" type="ORF">MEDL_21816</name>
</gene>
<dbReference type="PANTHER" id="PTHR11360">
    <property type="entry name" value="MONOCARBOXYLATE TRANSPORTER"/>
    <property type="match status" value="1"/>
</dbReference>
<protein>
    <recommendedName>
        <fullName evidence="3">Major facilitator superfamily (MFS) profile domain-containing protein</fullName>
    </recommendedName>
</protein>
<keyword evidence="2" id="KW-1133">Transmembrane helix</keyword>
<dbReference type="InterPro" id="IPR020846">
    <property type="entry name" value="MFS_dom"/>
</dbReference>
<proteinExistence type="predicted"/>
<dbReference type="AlphaFoldDB" id="A0A8S3RLF0"/>
<evidence type="ECO:0000313" key="5">
    <source>
        <dbReference type="Proteomes" id="UP000683360"/>
    </source>
</evidence>
<evidence type="ECO:0000256" key="2">
    <source>
        <dbReference type="SAM" id="Phobius"/>
    </source>
</evidence>
<dbReference type="SUPFAM" id="SSF103473">
    <property type="entry name" value="MFS general substrate transporter"/>
    <property type="match status" value="1"/>
</dbReference>
<feature type="transmembrane region" description="Helical" evidence="2">
    <location>
        <begin position="74"/>
        <end position="94"/>
    </location>
</feature>
<feature type="transmembrane region" description="Helical" evidence="2">
    <location>
        <begin position="480"/>
        <end position="500"/>
    </location>
</feature>
<dbReference type="InterPro" id="IPR011701">
    <property type="entry name" value="MFS"/>
</dbReference>
<dbReference type="Gene3D" id="1.20.1250.20">
    <property type="entry name" value="MFS general substrate transporter like domains"/>
    <property type="match status" value="2"/>
</dbReference>
<dbReference type="PROSITE" id="PS50850">
    <property type="entry name" value="MFS"/>
    <property type="match status" value="1"/>
</dbReference>
<feature type="transmembrane region" description="Helical" evidence="2">
    <location>
        <begin position="542"/>
        <end position="564"/>
    </location>
</feature>
<keyword evidence="2" id="KW-0472">Membrane</keyword>
<feature type="transmembrane region" description="Helical" evidence="2">
    <location>
        <begin position="506"/>
        <end position="530"/>
    </location>
</feature>
<feature type="transmembrane region" description="Helical" evidence="2">
    <location>
        <begin position="101"/>
        <end position="121"/>
    </location>
</feature>
<reference evidence="4" key="1">
    <citation type="submission" date="2021-03" db="EMBL/GenBank/DDBJ databases">
        <authorList>
            <person name="Bekaert M."/>
        </authorList>
    </citation>
    <scope>NUCLEOTIDE SEQUENCE</scope>
</reference>
<dbReference type="InterPro" id="IPR036259">
    <property type="entry name" value="MFS_trans_sf"/>
</dbReference>
<dbReference type="GO" id="GO:0016020">
    <property type="term" value="C:membrane"/>
    <property type="evidence" value="ECO:0007669"/>
    <property type="project" value="UniProtKB-SubCell"/>
</dbReference>
<dbReference type="CDD" id="cd17352">
    <property type="entry name" value="MFS_MCT_SLC16"/>
    <property type="match status" value="1"/>
</dbReference>
<sequence>MTAETEEFKELRTDNQELCYELKENKVPDGGWGWVVLVCSFFVMFMIDGLFGSYGLLLPVLMENLHASPSLTSLAGSVIVGCLLFIAIVACPLIEKFGCRVVAITGALIATVGLVLSSMAVNIWMFLATYGVVTGCGMGLMYLPSIVMVNQYFDKKRGIAQSIMSAGSGIGLMVISPVTEKLLDVYSWRGTLLILAGFFLQLCVACAMFRTYKVIPPQNKNVKESKAMGENFKEIEIEILVDQPNTKDNILSVKSLDNGNYKQSIGSLQKTQLNEKCTKIHFEGKCCKKHAMQFAKTENFKQSTNSLPQNMFRTPYEKSSFLPFRSSHCINEPHRHSSSLFKNLNKGILSQKDIFYCGSLTRLKHNSDTKSLIGSIVIRGDEYSYSKVSLDTSNSSDESEYHHMVCNGGLCANKVFWFVAIAAVLSQMAQFIPNMFLGDYGKTIGLSSMQVSWIFSVFGVVNTLGRLLPGFIIDNTKLSSVCLCVIGMAGCTITCFMFPLCDQFASLMAFSSFFGFFIAFYCPLQPIMVLDSVGLDNLTKGLGVLTVLKAPAAVFGPPFAGVLYEWTKNYDIAILFAGCLCLLTIVVYLINPVYNYLKSLCNSNNDNSSITLSSSDSTL</sequence>
<feature type="transmembrane region" description="Helical" evidence="2">
    <location>
        <begin position="190"/>
        <end position="209"/>
    </location>
</feature>
<dbReference type="GO" id="GO:0008028">
    <property type="term" value="F:monocarboxylic acid transmembrane transporter activity"/>
    <property type="evidence" value="ECO:0007669"/>
    <property type="project" value="TreeGrafter"/>
</dbReference>
<dbReference type="InterPro" id="IPR050327">
    <property type="entry name" value="Proton-linked_MCT"/>
</dbReference>
<evidence type="ECO:0000256" key="1">
    <source>
        <dbReference type="ARBA" id="ARBA00004141"/>
    </source>
</evidence>
<dbReference type="OrthoDB" id="6499973at2759"/>
<comment type="caution">
    <text evidence="4">The sequence shown here is derived from an EMBL/GenBank/DDBJ whole genome shotgun (WGS) entry which is preliminary data.</text>
</comment>
<comment type="subcellular location">
    <subcellularLocation>
        <location evidence="1">Membrane</location>
        <topology evidence="1">Multi-pass membrane protein</topology>
    </subcellularLocation>
</comment>
<name>A0A8S3RLF0_MYTED</name>
<keyword evidence="2" id="KW-0812">Transmembrane</keyword>
<feature type="transmembrane region" description="Helical" evidence="2">
    <location>
        <begin position="159"/>
        <end position="178"/>
    </location>
</feature>
<dbReference type="Pfam" id="PF07690">
    <property type="entry name" value="MFS_1"/>
    <property type="match status" value="2"/>
</dbReference>
<feature type="domain" description="Major facilitator superfamily (MFS) profile" evidence="3">
    <location>
        <begin position="36"/>
        <end position="595"/>
    </location>
</feature>
<feature type="transmembrane region" description="Helical" evidence="2">
    <location>
        <begin position="453"/>
        <end position="473"/>
    </location>
</feature>
<feature type="transmembrane region" description="Helical" evidence="2">
    <location>
        <begin position="127"/>
        <end position="147"/>
    </location>
</feature>
<evidence type="ECO:0000259" key="3">
    <source>
        <dbReference type="PROSITE" id="PS50850"/>
    </source>
</evidence>
<feature type="transmembrane region" description="Helical" evidence="2">
    <location>
        <begin position="415"/>
        <end position="433"/>
    </location>
</feature>
<feature type="transmembrane region" description="Helical" evidence="2">
    <location>
        <begin position="32"/>
        <end position="54"/>
    </location>
</feature>
<dbReference type="Proteomes" id="UP000683360">
    <property type="component" value="Unassembled WGS sequence"/>
</dbReference>
<dbReference type="PANTHER" id="PTHR11360:SF286">
    <property type="entry name" value="GH22266P"/>
    <property type="match status" value="1"/>
</dbReference>
<keyword evidence="5" id="KW-1185">Reference proteome</keyword>
<feature type="transmembrane region" description="Helical" evidence="2">
    <location>
        <begin position="570"/>
        <end position="590"/>
    </location>
</feature>
<evidence type="ECO:0000313" key="4">
    <source>
        <dbReference type="EMBL" id="CAG2207530.1"/>
    </source>
</evidence>